<dbReference type="EMBL" id="JBHSMC010000020">
    <property type="protein sequence ID" value="MFC5466067.1"/>
    <property type="molecule type" value="Genomic_DNA"/>
</dbReference>
<evidence type="ECO:0000256" key="3">
    <source>
        <dbReference type="ARBA" id="ARBA00022448"/>
    </source>
</evidence>
<dbReference type="PANTHER" id="PTHR34975">
    <property type="entry name" value="SPORE GERMINATION PROTEIN A2"/>
    <property type="match status" value="1"/>
</dbReference>
<comment type="subcellular location">
    <subcellularLocation>
        <location evidence="1">Membrane</location>
        <topology evidence="1">Multi-pass membrane protein</topology>
    </subcellularLocation>
</comment>
<keyword evidence="5 8" id="KW-0812">Transmembrane</keyword>
<gene>
    <name evidence="9" type="ORF">ACFPM4_15140</name>
</gene>
<organism evidence="9 10">
    <name type="scientific">Lederbergia graminis</name>
    <dbReference type="NCBI Taxonomy" id="735518"/>
    <lineage>
        <taxon>Bacteria</taxon>
        <taxon>Bacillati</taxon>
        <taxon>Bacillota</taxon>
        <taxon>Bacilli</taxon>
        <taxon>Bacillales</taxon>
        <taxon>Bacillaceae</taxon>
        <taxon>Lederbergia</taxon>
    </lineage>
</organism>
<sequence>MDKSFYVIIMYILIHTGFILFLYPENIIESTSQGHWLPIMMQVAFHLIIFVLFIKALQYFPTEEDIISIYTKAGKMIAILMLLPMLLYYLFVMILKVRSYSEIITIVFLSQTPLWAIMALVLGIASYLAVKGVESIFRTGLLVFILLFPLITFSLVVSFQNVDWHYIYPLWVEDFSFLTNKSYYISYFAVGGGFLFLGFIRPFVAFQSKKILYTVVAIIPLFLIAVYIPILTFGQATASTFLFPFVVTIDAVNLTWVMFDRITVFFLLSIFIFILLFLSLVFWIVVRILSRCFPSKTQPIYIVLPVSILIYSICLSIPNWEDLEKLFVWTTILEFYVIIVVPISIILLGLRLKVAGK</sequence>
<feature type="transmembrane region" description="Helical" evidence="8">
    <location>
        <begin position="212"/>
        <end position="234"/>
    </location>
</feature>
<keyword evidence="3" id="KW-0813">Transport</keyword>
<evidence type="ECO:0000256" key="5">
    <source>
        <dbReference type="ARBA" id="ARBA00022692"/>
    </source>
</evidence>
<dbReference type="RefSeq" id="WP_382353488.1">
    <property type="nucleotide sequence ID" value="NZ_JBHSMC010000020.1"/>
</dbReference>
<feature type="transmembrane region" description="Helical" evidence="8">
    <location>
        <begin position="182"/>
        <end position="200"/>
    </location>
</feature>
<accession>A0ABW0LM57</accession>
<dbReference type="PANTHER" id="PTHR34975:SF2">
    <property type="entry name" value="SPORE GERMINATION PROTEIN A2"/>
    <property type="match status" value="1"/>
</dbReference>
<dbReference type="Proteomes" id="UP001596147">
    <property type="component" value="Unassembled WGS sequence"/>
</dbReference>
<proteinExistence type="inferred from homology"/>
<comment type="similarity">
    <text evidence="2">Belongs to the amino acid-polyamine-organocation (APC) superfamily. Spore germination protein (SGP) (TC 2.A.3.9) family.</text>
</comment>
<feature type="transmembrane region" description="Helical" evidence="8">
    <location>
        <begin position="35"/>
        <end position="57"/>
    </location>
</feature>
<evidence type="ECO:0000256" key="8">
    <source>
        <dbReference type="SAM" id="Phobius"/>
    </source>
</evidence>
<name>A0ABW0LM57_9BACI</name>
<dbReference type="Pfam" id="PF03845">
    <property type="entry name" value="Spore_permease"/>
    <property type="match status" value="1"/>
</dbReference>
<keyword evidence="10" id="KW-1185">Reference proteome</keyword>
<evidence type="ECO:0000256" key="4">
    <source>
        <dbReference type="ARBA" id="ARBA00022544"/>
    </source>
</evidence>
<comment type="caution">
    <text evidence="9">The sequence shown here is derived from an EMBL/GenBank/DDBJ whole genome shotgun (WGS) entry which is preliminary data.</text>
</comment>
<feature type="transmembrane region" description="Helical" evidence="8">
    <location>
        <begin position="103"/>
        <end position="129"/>
    </location>
</feature>
<keyword evidence="6 8" id="KW-1133">Transmembrane helix</keyword>
<evidence type="ECO:0000256" key="1">
    <source>
        <dbReference type="ARBA" id="ARBA00004141"/>
    </source>
</evidence>
<reference evidence="10" key="1">
    <citation type="journal article" date="2019" name="Int. J. Syst. Evol. Microbiol.">
        <title>The Global Catalogue of Microorganisms (GCM) 10K type strain sequencing project: providing services to taxonomists for standard genome sequencing and annotation.</title>
        <authorList>
            <consortium name="The Broad Institute Genomics Platform"/>
            <consortium name="The Broad Institute Genome Sequencing Center for Infectious Disease"/>
            <person name="Wu L."/>
            <person name="Ma J."/>
        </authorList>
    </citation>
    <scope>NUCLEOTIDE SEQUENCE [LARGE SCALE GENOMIC DNA]</scope>
    <source>
        <strain evidence="10">CGMCC 1.12237</strain>
    </source>
</reference>
<evidence type="ECO:0000313" key="9">
    <source>
        <dbReference type="EMBL" id="MFC5466067.1"/>
    </source>
</evidence>
<evidence type="ECO:0000256" key="6">
    <source>
        <dbReference type="ARBA" id="ARBA00022989"/>
    </source>
</evidence>
<evidence type="ECO:0000256" key="2">
    <source>
        <dbReference type="ARBA" id="ARBA00007998"/>
    </source>
</evidence>
<feature type="transmembrane region" description="Helical" evidence="8">
    <location>
        <begin position="77"/>
        <end position="97"/>
    </location>
</feature>
<dbReference type="InterPro" id="IPR004761">
    <property type="entry name" value="Spore_GerAB"/>
</dbReference>
<evidence type="ECO:0000256" key="7">
    <source>
        <dbReference type="ARBA" id="ARBA00023136"/>
    </source>
</evidence>
<feature type="transmembrane region" description="Helical" evidence="8">
    <location>
        <begin position="301"/>
        <end position="320"/>
    </location>
</feature>
<protein>
    <submittedName>
        <fullName evidence="9">GerAB/ArcD/ProY family transporter</fullName>
    </submittedName>
</protein>
<feature type="transmembrane region" description="Helical" evidence="8">
    <location>
        <begin position="262"/>
        <end position="289"/>
    </location>
</feature>
<evidence type="ECO:0000313" key="10">
    <source>
        <dbReference type="Proteomes" id="UP001596147"/>
    </source>
</evidence>
<feature type="transmembrane region" description="Helical" evidence="8">
    <location>
        <begin position="326"/>
        <end position="350"/>
    </location>
</feature>
<feature type="transmembrane region" description="Helical" evidence="8">
    <location>
        <begin position="5"/>
        <end position="23"/>
    </location>
</feature>
<feature type="transmembrane region" description="Helical" evidence="8">
    <location>
        <begin position="141"/>
        <end position="162"/>
    </location>
</feature>
<keyword evidence="7 8" id="KW-0472">Membrane</keyword>
<keyword evidence="4" id="KW-0309">Germination</keyword>